<dbReference type="Proteomes" id="UP000015347">
    <property type="component" value="Unassembled WGS sequence"/>
</dbReference>
<name>S9RZX6_9RHOB</name>
<evidence type="ECO:0000256" key="2">
    <source>
        <dbReference type="SAM" id="Phobius"/>
    </source>
</evidence>
<dbReference type="OrthoDB" id="8479591at2"/>
<evidence type="ECO:0000313" key="3">
    <source>
        <dbReference type="EMBL" id="EPX83525.1"/>
    </source>
</evidence>
<protein>
    <submittedName>
        <fullName evidence="3">Putative PilO-like pilus assembly protein</fullName>
    </submittedName>
</protein>
<gene>
    <name evidence="3" type="ORF">Salmuc_02133</name>
</gene>
<organism evidence="3 4">
    <name type="scientific">Salipiger mucosus DSM 16094</name>
    <dbReference type="NCBI Taxonomy" id="1123237"/>
    <lineage>
        <taxon>Bacteria</taxon>
        <taxon>Pseudomonadati</taxon>
        <taxon>Pseudomonadota</taxon>
        <taxon>Alphaproteobacteria</taxon>
        <taxon>Rhodobacterales</taxon>
        <taxon>Roseobacteraceae</taxon>
        <taxon>Salipiger</taxon>
    </lineage>
</organism>
<feature type="compositionally biased region" description="Acidic residues" evidence="1">
    <location>
        <begin position="1"/>
        <end position="12"/>
    </location>
</feature>
<feature type="transmembrane region" description="Helical" evidence="2">
    <location>
        <begin position="214"/>
        <end position="235"/>
    </location>
</feature>
<dbReference type="RefSeq" id="WP_020038400.1">
    <property type="nucleotide sequence ID" value="NZ_KE557274.1"/>
</dbReference>
<reference evidence="4" key="1">
    <citation type="journal article" date="2014" name="Stand. Genomic Sci.">
        <title>Genome sequence of the exopolysaccharide-producing Salipiger mucosus type strain (DSM 16094(T)), a moderately halophilic member of the Roseobacter clade.</title>
        <authorList>
            <person name="Riedel T."/>
            <person name="Spring S."/>
            <person name="Fiebig A."/>
            <person name="Petersen J."/>
            <person name="Kyrpides N.C."/>
            <person name="Goker M."/>
            <person name="Klenk H.P."/>
        </authorList>
    </citation>
    <scope>NUCLEOTIDE SEQUENCE [LARGE SCALE GENOMIC DNA]</scope>
    <source>
        <strain evidence="4">DSM 16094</strain>
    </source>
</reference>
<keyword evidence="4" id="KW-1185">Reference proteome</keyword>
<dbReference type="HOGENOM" id="CLU_591623_0_0_5"/>
<keyword evidence="2" id="KW-0812">Transmembrane</keyword>
<dbReference type="EMBL" id="APVH01000015">
    <property type="protein sequence ID" value="EPX83525.1"/>
    <property type="molecule type" value="Genomic_DNA"/>
</dbReference>
<comment type="caution">
    <text evidence="3">The sequence shown here is derived from an EMBL/GenBank/DDBJ whole genome shotgun (WGS) entry which is preliminary data.</text>
</comment>
<dbReference type="eggNOG" id="ENOG50336NH">
    <property type="taxonomic scope" value="Bacteria"/>
</dbReference>
<proteinExistence type="predicted"/>
<dbReference type="Pfam" id="PF06864">
    <property type="entry name" value="PAP_PilO"/>
    <property type="match status" value="1"/>
</dbReference>
<evidence type="ECO:0000256" key="1">
    <source>
        <dbReference type="SAM" id="MobiDB-lite"/>
    </source>
</evidence>
<dbReference type="STRING" id="1123237.Salmuc_02133"/>
<sequence length="484" mass="54576">MNSDEEIDELFDTDGRNTGSDPEESADDEGIFDDFEETEVARSTGSGTLDIGKKTYAIGLTWNSSSDVSSAKKEARAASENYDMTAEFYCVRNGDVVQYGLGSKALGHKVGMPALADRLCNNFEGSWLVVFRLGQTYYLAAARDGQVLTDCDRLYYDEEDARERFMSLMHSSEWDRIVAPANWPVDDAETIDLRQLNLSGRGCKLRQTNPTGTIILAGLVLAVIAGSAGGGYYYYNKKQEEARYEATQERIARENEIRSALDAVSDSVNPVLRLEEERQVEETPPDPPWLGNQTGPGTIIVCVDDILKTPIDVPGWDVFRIQCRNAAISMRLEKNIGTVPWAEHYFRTNGYPETDFSANAMTSTLRFVRPGSFVSDYGAGITTRSLEEIRRHLLYYFEELRLPIEWSRHTANRQVKLDRYYKRASFSFTTQHKPTEFLPILEEIPALVIDSIEFEPESGNWSMTANVFEKRATPLPKPVEETEE</sequence>
<dbReference type="InterPro" id="IPR009663">
    <property type="entry name" value="PAP_PilO"/>
</dbReference>
<feature type="region of interest" description="Disordered" evidence="1">
    <location>
        <begin position="1"/>
        <end position="31"/>
    </location>
</feature>
<keyword evidence="2" id="KW-1133">Transmembrane helix</keyword>
<keyword evidence="2" id="KW-0472">Membrane</keyword>
<accession>S9RZX6</accession>
<feature type="compositionally biased region" description="Acidic residues" evidence="1">
    <location>
        <begin position="21"/>
        <end position="31"/>
    </location>
</feature>
<evidence type="ECO:0000313" key="4">
    <source>
        <dbReference type="Proteomes" id="UP000015347"/>
    </source>
</evidence>
<dbReference type="AlphaFoldDB" id="S9RZX6"/>